<comment type="caution">
    <text evidence="2">The sequence shown here is derived from an EMBL/GenBank/DDBJ whole genome shotgun (WGS) entry which is preliminary data.</text>
</comment>
<reference evidence="2 3" key="2">
    <citation type="journal article" date="2021" name="Curr. Genet.">
        <title>Genetic response to nitrogen starvation in the aggressive Eucalyptus foliar pathogen Teratosphaeria destructans.</title>
        <authorList>
            <person name="Havenga M."/>
            <person name="Wingfield B.D."/>
            <person name="Wingfield M.J."/>
            <person name="Dreyer L.L."/>
            <person name="Roets F."/>
            <person name="Aylward J."/>
        </authorList>
    </citation>
    <scope>NUCLEOTIDE SEQUENCE [LARGE SCALE GENOMIC DNA]</scope>
    <source>
        <strain evidence="2">CMW44962</strain>
    </source>
</reference>
<evidence type="ECO:0000313" key="2">
    <source>
        <dbReference type="EMBL" id="KAH9826107.1"/>
    </source>
</evidence>
<reference evidence="2 3" key="1">
    <citation type="journal article" date="2018" name="IMA Fungus">
        <title>IMA Genome-F 10: Nine draft genome sequences of Claviceps purpurea s.lat., including C. arundinis, C. humidiphila, and C. cf. spartinae, pseudomolecules for the pitch canker pathogen Fusarium circinatum, draft genome of Davidsoniella eucalypti, Grosmannia galeiformis, Quambalaria eucalypti, and Teratosphaeria destructans.</title>
        <authorList>
            <person name="Wingfield B.D."/>
            <person name="Liu M."/>
            <person name="Nguyen H.D."/>
            <person name="Lane F.A."/>
            <person name="Morgan S.W."/>
            <person name="De Vos L."/>
            <person name="Wilken P.M."/>
            <person name="Duong T.A."/>
            <person name="Aylward J."/>
            <person name="Coetzee M.P."/>
            <person name="Dadej K."/>
            <person name="De Beer Z.W."/>
            <person name="Findlay W."/>
            <person name="Havenga M."/>
            <person name="Kolarik M."/>
            <person name="Menzies J.G."/>
            <person name="Naidoo K."/>
            <person name="Pochopski O."/>
            <person name="Shoukouhi P."/>
            <person name="Santana Q.C."/>
            <person name="Seifert K.A."/>
            <person name="Soal N."/>
            <person name="Steenkamp E.T."/>
            <person name="Tatham C.T."/>
            <person name="van der Nest M.A."/>
            <person name="Wingfield M.J."/>
        </authorList>
    </citation>
    <scope>NUCLEOTIDE SEQUENCE [LARGE SCALE GENOMIC DNA]</scope>
    <source>
        <strain evidence="2">CMW44962</strain>
    </source>
</reference>
<organism evidence="2 3">
    <name type="scientific">Teratosphaeria destructans</name>
    <dbReference type="NCBI Taxonomy" id="418781"/>
    <lineage>
        <taxon>Eukaryota</taxon>
        <taxon>Fungi</taxon>
        <taxon>Dikarya</taxon>
        <taxon>Ascomycota</taxon>
        <taxon>Pezizomycotina</taxon>
        <taxon>Dothideomycetes</taxon>
        <taxon>Dothideomycetidae</taxon>
        <taxon>Mycosphaerellales</taxon>
        <taxon>Teratosphaeriaceae</taxon>
        <taxon>Teratosphaeria</taxon>
    </lineage>
</organism>
<feature type="compositionally biased region" description="Basic and acidic residues" evidence="1">
    <location>
        <begin position="70"/>
        <end position="81"/>
    </location>
</feature>
<keyword evidence="3" id="KW-1185">Reference proteome</keyword>
<dbReference type="AlphaFoldDB" id="A0A9W7SPD2"/>
<feature type="region of interest" description="Disordered" evidence="1">
    <location>
        <begin position="58"/>
        <end position="81"/>
    </location>
</feature>
<gene>
    <name evidence="2" type="ORF">Tdes44962_MAKER03760</name>
</gene>
<sequence length="81" mass="9122">MPKAQTQGYIGPKCDSWYRLRSDTTPACWPWTQYKVKRLDDQLLYAAPQVCVRLGGLKAPGATQSDPEPAEEHEISECPWG</sequence>
<evidence type="ECO:0000313" key="3">
    <source>
        <dbReference type="Proteomes" id="UP001138500"/>
    </source>
</evidence>
<name>A0A9W7SPD2_9PEZI</name>
<protein>
    <submittedName>
        <fullName evidence="2">Uncharacterized protein</fullName>
    </submittedName>
</protein>
<evidence type="ECO:0000256" key="1">
    <source>
        <dbReference type="SAM" id="MobiDB-lite"/>
    </source>
</evidence>
<accession>A0A9W7SPD2</accession>
<dbReference type="Proteomes" id="UP001138500">
    <property type="component" value="Unassembled WGS sequence"/>
</dbReference>
<dbReference type="EMBL" id="RIBY02002034">
    <property type="protein sequence ID" value="KAH9826107.1"/>
    <property type="molecule type" value="Genomic_DNA"/>
</dbReference>
<proteinExistence type="predicted"/>